<name>A0A0F7SGD1_PHARH</name>
<dbReference type="Gene3D" id="6.10.250.3440">
    <property type="match status" value="1"/>
</dbReference>
<accession>A0A0F7SGD1</accession>
<sequence>MSFLLPSAGSSSRAIFSRSVPLTAVGSQRFKADKKKSAAPVKTGGKKPPPVDTSGDSATDLLKKDLYPPGSVSESPSSIPRLDRIQNILHLSPTPEVHDTITRAALLDRLTNTERQVQSLRAKHAAMFNACEELRVSYPSFYELASEENKPSGQAGPAENKDIKNLLNGVEQGKGKVEGLFPREMRVFTETPGKDGWDYEWKWVPEEKAKEKVQFEPTQ</sequence>
<reference evidence="2" key="1">
    <citation type="submission" date="2014-08" db="EMBL/GenBank/DDBJ databases">
        <authorList>
            <person name="Sharma Rahul"/>
            <person name="Thines Marco"/>
        </authorList>
    </citation>
    <scope>NUCLEOTIDE SEQUENCE</scope>
</reference>
<proteinExistence type="predicted"/>
<dbReference type="PANTHER" id="PTHR39150:SF1">
    <property type="entry name" value="LARGE RIBOSOMAL SUBUNIT PROTEIN ML40"/>
    <property type="match status" value="1"/>
</dbReference>
<dbReference type="AlphaFoldDB" id="A0A0F7SGD1"/>
<feature type="region of interest" description="Disordered" evidence="1">
    <location>
        <begin position="27"/>
        <end position="78"/>
    </location>
</feature>
<evidence type="ECO:0000256" key="1">
    <source>
        <dbReference type="SAM" id="MobiDB-lite"/>
    </source>
</evidence>
<protein>
    <submittedName>
        <fullName evidence="2">Uncharacterized protein</fullName>
    </submittedName>
</protein>
<evidence type="ECO:0000313" key="2">
    <source>
        <dbReference type="EMBL" id="CDZ96798.1"/>
    </source>
</evidence>
<dbReference type="InterPro" id="IPR042831">
    <property type="entry name" value="Ribosomal_mL40_fung"/>
</dbReference>
<dbReference type="EMBL" id="LN483167">
    <property type="protein sequence ID" value="CDZ96798.1"/>
    <property type="molecule type" value="Genomic_DNA"/>
</dbReference>
<dbReference type="GO" id="GO:0032543">
    <property type="term" value="P:mitochondrial translation"/>
    <property type="evidence" value="ECO:0007669"/>
    <property type="project" value="InterPro"/>
</dbReference>
<organism evidence="2">
    <name type="scientific">Phaffia rhodozyma</name>
    <name type="common">Yeast</name>
    <name type="synonym">Xanthophyllomyces dendrorhous</name>
    <dbReference type="NCBI Taxonomy" id="264483"/>
    <lineage>
        <taxon>Eukaryota</taxon>
        <taxon>Fungi</taxon>
        <taxon>Dikarya</taxon>
        <taxon>Basidiomycota</taxon>
        <taxon>Agaricomycotina</taxon>
        <taxon>Tremellomycetes</taxon>
        <taxon>Cystofilobasidiales</taxon>
        <taxon>Mrakiaceae</taxon>
        <taxon>Phaffia</taxon>
    </lineage>
</organism>
<dbReference type="PANTHER" id="PTHR39150">
    <property type="entry name" value="54S RIBOSOMAL PROTEIN L28, MITOCHONDRIAL"/>
    <property type="match status" value="1"/>
</dbReference>
<dbReference type="GO" id="GO:0005739">
    <property type="term" value="C:mitochondrion"/>
    <property type="evidence" value="ECO:0007669"/>
    <property type="project" value="GOC"/>
</dbReference>
<dbReference type="GO" id="GO:0003735">
    <property type="term" value="F:structural constituent of ribosome"/>
    <property type="evidence" value="ECO:0007669"/>
    <property type="project" value="InterPro"/>
</dbReference>